<dbReference type="Pfam" id="PF00266">
    <property type="entry name" value="Aminotran_5"/>
    <property type="match status" value="1"/>
</dbReference>
<proteinExistence type="predicted"/>
<feature type="domain" description="Aminotransferase class V" evidence="2">
    <location>
        <begin position="1"/>
        <end position="120"/>
    </location>
</feature>
<keyword evidence="1" id="KW-0663">Pyridoxal phosphate</keyword>
<gene>
    <name evidence="3" type="ORF">METZ01_LOCUS290634</name>
</gene>
<evidence type="ECO:0000259" key="2">
    <source>
        <dbReference type="Pfam" id="PF00266"/>
    </source>
</evidence>
<dbReference type="InterPro" id="IPR015421">
    <property type="entry name" value="PyrdxlP-dep_Trfase_major"/>
</dbReference>
<dbReference type="Gene3D" id="3.40.640.10">
    <property type="entry name" value="Type I PLP-dependent aspartate aminotransferase-like (Major domain)"/>
    <property type="match status" value="1"/>
</dbReference>
<feature type="non-terminal residue" evidence="3">
    <location>
        <position position="120"/>
    </location>
</feature>
<dbReference type="EMBL" id="UINC01087961">
    <property type="protein sequence ID" value="SVC37780.1"/>
    <property type="molecule type" value="Genomic_DNA"/>
</dbReference>
<dbReference type="InterPro" id="IPR015424">
    <property type="entry name" value="PyrdxlP-dep_Trfase"/>
</dbReference>
<dbReference type="PANTHER" id="PTHR43586">
    <property type="entry name" value="CYSTEINE DESULFURASE"/>
    <property type="match status" value="1"/>
</dbReference>
<evidence type="ECO:0000313" key="3">
    <source>
        <dbReference type="EMBL" id="SVC37780.1"/>
    </source>
</evidence>
<organism evidence="3">
    <name type="scientific">marine metagenome</name>
    <dbReference type="NCBI Taxonomy" id="408172"/>
    <lineage>
        <taxon>unclassified sequences</taxon>
        <taxon>metagenomes</taxon>
        <taxon>ecological metagenomes</taxon>
    </lineage>
</organism>
<sequence length="120" mass="13281">VYLDSAATSQKPQSMIDTLLRYYSASNANVHRGVHTLSQEATDEYEGARSKVRELINAADDAEIIFTRGTTEGINLVAQTLGLKRITQGDEVIISNMEHHSNVVPWQMLCEARGAHLKVI</sequence>
<accession>A0A382LMC9</accession>
<dbReference type="SUPFAM" id="SSF53383">
    <property type="entry name" value="PLP-dependent transferases"/>
    <property type="match status" value="1"/>
</dbReference>
<reference evidence="3" key="1">
    <citation type="submission" date="2018-05" db="EMBL/GenBank/DDBJ databases">
        <authorList>
            <person name="Lanie J.A."/>
            <person name="Ng W.-L."/>
            <person name="Kazmierczak K.M."/>
            <person name="Andrzejewski T.M."/>
            <person name="Davidsen T.M."/>
            <person name="Wayne K.J."/>
            <person name="Tettelin H."/>
            <person name="Glass J.I."/>
            <person name="Rusch D."/>
            <person name="Podicherti R."/>
            <person name="Tsui H.-C.T."/>
            <person name="Winkler M.E."/>
        </authorList>
    </citation>
    <scope>NUCLEOTIDE SEQUENCE</scope>
</reference>
<dbReference type="InterPro" id="IPR000192">
    <property type="entry name" value="Aminotrans_V_dom"/>
</dbReference>
<protein>
    <recommendedName>
        <fullName evidence="2">Aminotransferase class V domain-containing protein</fullName>
    </recommendedName>
</protein>
<dbReference type="AlphaFoldDB" id="A0A382LMC9"/>
<dbReference type="PANTHER" id="PTHR43586:SF8">
    <property type="entry name" value="CYSTEINE DESULFURASE 1, CHLOROPLASTIC"/>
    <property type="match status" value="1"/>
</dbReference>
<name>A0A382LMC9_9ZZZZ</name>
<evidence type="ECO:0000256" key="1">
    <source>
        <dbReference type="ARBA" id="ARBA00022898"/>
    </source>
</evidence>
<feature type="non-terminal residue" evidence="3">
    <location>
        <position position="1"/>
    </location>
</feature>